<dbReference type="PANTHER" id="PTHR45339">
    <property type="entry name" value="HYBRID SIGNAL TRANSDUCTION HISTIDINE KINASE J"/>
    <property type="match status" value="1"/>
</dbReference>
<dbReference type="FunFam" id="3.30.565.10:FF:000010">
    <property type="entry name" value="Sensor histidine kinase RcsC"/>
    <property type="match status" value="1"/>
</dbReference>
<evidence type="ECO:0000259" key="13">
    <source>
        <dbReference type="PROSITE" id="PS50109"/>
    </source>
</evidence>
<feature type="modified residue" description="4-aspartylphosphate" evidence="11">
    <location>
        <position position="1120"/>
    </location>
</feature>
<dbReference type="Pfam" id="PF07495">
    <property type="entry name" value="Y_Y_Y"/>
    <property type="match status" value="1"/>
</dbReference>
<comment type="subunit">
    <text evidence="9">At low DSF concentrations, interacts with RpfF.</text>
</comment>
<keyword evidence="6" id="KW-0418">Kinase</keyword>
<dbReference type="CDD" id="cd16922">
    <property type="entry name" value="HATPase_EvgS-ArcB-TorS-like"/>
    <property type="match status" value="1"/>
</dbReference>
<keyword evidence="12" id="KW-1133">Transmembrane helix</keyword>
<evidence type="ECO:0000256" key="10">
    <source>
        <dbReference type="ARBA" id="ARBA00068150"/>
    </source>
</evidence>
<sequence>MVPSAFRRHSLALRHWVAGALLILGCAATSFALDPSRPVNQFTATTWDVSTGLPQNSVQVITQTSDGYLWVGTGDGLARFDANSFTVFTHATVPELASDTITSLHEAPDGRLWIGTDGGGFLYYENGQFIRPPAAPGLERITIRSILSTPDGHVRVLLSNRLVHFDQDRYKVAPAPDGAPPLTGLRNWVHRKNGEWWIGGESVFFRLAPDSTYLGGFPENFPDSYIRDLAEDPHGDLWAATSTGLVHWQGGTARTYTTADGLAVDIVRLIHFDRHGVLWVGTTQGLQRFQDGKFEEVLTRTGESLGTILSVYEDREGSLWIGTHSGLTRLRDVKFHTLTRRDGLYQNSSICVLETRDSTRWVGTVGGGAILFRDGKLHATLTRADGLLDESVNALAEDSAGGVWIGYQAAGLSRWHQGKLEHFGPAQGIKNSRVRAIAISPDDTVWVATDREGLFRRDPVTQKFTPVPPGPAGDRLSNLLIDRTGRLWLGGITGIARLDKDGWRGWKVTDGLKGTATYSFVEDNRGSLWIARKDGGLQRVRDDKLESFPILGDTGASLYGMVIHRGKLWLNSRQGVLRASLDEFDAVASGRKPEPAFIQYGESDGMKPSGPVYGSQPTAIATHDGELWFCTNFGISIVNPTKIQLNTRPPPVLIESVIADQIPIPATSPLILPPGRGEIELRYTALSLIDAGQVRFRHRLQGVDTHWIETGNIRSTLYAGLKPGRYTFEVTASNNDSLWAPQPATLTFELRPHFRQTAAFWILCGLAASGLLAFGISLRTRVLRRRQRELEALIETRTRDLKTAKDAAESASRAKSEFLANMSHEVRTPMNGVLGMTELALAHATNPEQRGYLEAVQSSGEALLSVINDILDFSKIESGKLALDPIDFSLAQCLKKTLETLATRAREKNLPLRLDIAPGTPDLLTGDAGRLRQILLNLIGNALKFTERGEIVIAVSPAPETDSASPSTILLHFTVTDTGIGIPPEKLETIFDSFVQADTSTSRRYGGTGLGLTISRMLATLMGGRIWAESEPGKGSRFHVTARFGIAASSSAAPIEKTSAQLSPAPSRQLRVLLAEDNPVNQKISRTMLEKAGHTVVSALNGVEAVARYQQERFDLILMDVQMPDMDGIEATRRIRMLEQISGQYTLIIALTAHAMKGDQERFLEAGMDAYLGKPVRSPVLLETIARFFPAPPAVGPQFSSDHSP</sequence>
<dbReference type="SUPFAM" id="SSF52172">
    <property type="entry name" value="CheY-like"/>
    <property type="match status" value="1"/>
</dbReference>
<dbReference type="SMART" id="SM00388">
    <property type="entry name" value="HisKA"/>
    <property type="match status" value="1"/>
</dbReference>
<dbReference type="InterPro" id="IPR005467">
    <property type="entry name" value="His_kinase_dom"/>
</dbReference>
<dbReference type="Gene3D" id="3.40.50.2300">
    <property type="match status" value="1"/>
</dbReference>
<evidence type="ECO:0000256" key="7">
    <source>
        <dbReference type="ARBA" id="ARBA00022840"/>
    </source>
</evidence>
<dbReference type="OrthoDB" id="799853at2"/>
<comment type="catalytic activity">
    <reaction evidence="1">
        <text>ATP + protein L-histidine = ADP + protein N-phospho-L-histidine.</text>
        <dbReference type="EC" id="2.7.13.3"/>
    </reaction>
</comment>
<evidence type="ECO:0000256" key="6">
    <source>
        <dbReference type="ARBA" id="ARBA00022777"/>
    </source>
</evidence>
<dbReference type="PROSITE" id="PS50110">
    <property type="entry name" value="RESPONSE_REGULATORY"/>
    <property type="match status" value="1"/>
</dbReference>
<dbReference type="Gene3D" id="2.130.10.10">
    <property type="entry name" value="YVTN repeat-like/Quinoprotein amine dehydrogenase"/>
    <property type="match status" value="2"/>
</dbReference>
<dbReference type="GO" id="GO:0000155">
    <property type="term" value="F:phosphorelay sensor kinase activity"/>
    <property type="evidence" value="ECO:0007669"/>
    <property type="project" value="InterPro"/>
</dbReference>
<evidence type="ECO:0000256" key="4">
    <source>
        <dbReference type="ARBA" id="ARBA00022679"/>
    </source>
</evidence>
<evidence type="ECO:0000256" key="9">
    <source>
        <dbReference type="ARBA" id="ARBA00064003"/>
    </source>
</evidence>
<dbReference type="InterPro" id="IPR011123">
    <property type="entry name" value="Y_Y_Y"/>
</dbReference>
<evidence type="ECO:0000313" key="15">
    <source>
        <dbReference type="EMBL" id="ATC64196.1"/>
    </source>
</evidence>
<gene>
    <name evidence="15" type="ORF">CMV30_09645</name>
</gene>
<feature type="transmembrane region" description="Helical" evidence="12">
    <location>
        <begin position="758"/>
        <end position="778"/>
    </location>
</feature>
<dbReference type="FunFam" id="1.10.287.130:FF:000002">
    <property type="entry name" value="Two-component osmosensing histidine kinase"/>
    <property type="match status" value="1"/>
</dbReference>
<feature type="domain" description="Response regulatory" evidence="14">
    <location>
        <begin position="1071"/>
        <end position="1189"/>
    </location>
</feature>
<dbReference type="RefSeq" id="WP_096055828.1">
    <property type="nucleotide sequence ID" value="NZ_CP023344.1"/>
</dbReference>
<dbReference type="Gene3D" id="1.10.287.130">
    <property type="match status" value="1"/>
</dbReference>
<dbReference type="GO" id="GO:0005524">
    <property type="term" value="F:ATP binding"/>
    <property type="evidence" value="ECO:0007669"/>
    <property type="project" value="UniProtKB-KW"/>
</dbReference>
<evidence type="ECO:0000256" key="2">
    <source>
        <dbReference type="ARBA" id="ARBA00012438"/>
    </source>
</evidence>
<dbReference type="Pfam" id="PF07494">
    <property type="entry name" value="Reg_prop"/>
    <property type="match status" value="4"/>
</dbReference>
<dbReference type="InterPro" id="IPR011110">
    <property type="entry name" value="Reg_prop"/>
</dbReference>
<dbReference type="Proteomes" id="UP000217265">
    <property type="component" value="Chromosome"/>
</dbReference>
<proteinExistence type="predicted"/>
<dbReference type="PROSITE" id="PS51257">
    <property type="entry name" value="PROKAR_LIPOPROTEIN"/>
    <property type="match status" value="1"/>
</dbReference>
<dbReference type="InterPro" id="IPR003594">
    <property type="entry name" value="HATPase_dom"/>
</dbReference>
<organism evidence="15 16">
    <name type="scientific">Nibricoccus aquaticus</name>
    <dbReference type="NCBI Taxonomy" id="2576891"/>
    <lineage>
        <taxon>Bacteria</taxon>
        <taxon>Pseudomonadati</taxon>
        <taxon>Verrucomicrobiota</taxon>
        <taxon>Opitutia</taxon>
        <taxon>Opitutales</taxon>
        <taxon>Opitutaceae</taxon>
        <taxon>Nibricoccus</taxon>
    </lineage>
</organism>
<dbReference type="InterPro" id="IPR013783">
    <property type="entry name" value="Ig-like_fold"/>
</dbReference>
<dbReference type="SUPFAM" id="SSF63829">
    <property type="entry name" value="Calcium-dependent phosphotriesterase"/>
    <property type="match status" value="3"/>
</dbReference>
<dbReference type="InterPro" id="IPR003661">
    <property type="entry name" value="HisK_dim/P_dom"/>
</dbReference>
<dbReference type="PANTHER" id="PTHR45339:SF1">
    <property type="entry name" value="HYBRID SIGNAL TRANSDUCTION HISTIDINE KINASE J"/>
    <property type="match status" value="1"/>
</dbReference>
<dbReference type="EMBL" id="CP023344">
    <property type="protein sequence ID" value="ATC64196.1"/>
    <property type="molecule type" value="Genomic_DNA"/>
</dbReference>
<accession>A0A290QD65</accession>
<dbReference type="KEGG" id="vbh:CMV30_09645"/>
<dbReference type="Gene3D" id="3.30.565.10">
    <property type="entry name" value="Histidine kinase-like ATPase, C-terminal domain"/>
    <property type="match status" value="1"/>
</dbReference>
<dbReference type="SUPFAM" id="SSF47384">
    <property type="entry name" value="Homodimeric domain of signal transducing histidine kinase"/>
    <property type="match status" value="1"/>
</dbReference>
<dbReference type="Pfam" id="PF00512">
    <property type="entry name" value="HisKA"/>
    <property type="match status" value="1"/>
</dbReference>
<dbReference type="SMART" id="SM00387">
    <property type="entry name" value="HATPase_c"/>
    <property type="match status" value="1"/>
</dbReference>
<dbReference type="PROSITE" id="PS50109">
    <property type="entry name" value="HIS_KIN"/>
    <property type="match status" value="1"/>
</dbReference>
<dbReference type="CDD" id="cd00082">
    <property type="entry name" value="HisKA"/>
    <property type="match status" value="1"/>
</dbReference>
<keyword evidence="12" id="KW-0812">Transmembrane</keyword>
<dbReference type="CDD" id="cd17546">
    <property type="entry name" value="REC_hyHK_CKI1_RcsC-like"/>
    <property type="match status" value="1"/>
</dbReference>
<dbReference type="InterPro" id="IPR036890">
    <property type="entry name" value="HATPase_C_sf"/>
</dbReference>
<dbReference type="Gene3D" id="2.60.40.10">
    <property type="entry name" value="Immunoglobulins"/>
    <property type="match status" value="1"/>
</dbReference>
<keyword evidence="7" id="KW-0067">ATP-binding</keyword>
<keyword evidence="8" id="KW-0902">Two-component regulatory system</keyword>
<evidence type="ECO:0000256" key="11">
    <source>
        <dbReference type="PROSITE-ProRule" id="PRU00169"/>
    </source>
</evidence>
<dbReference type="Pfam" id="PF02518">
    <property type="entry name" value="HATPase_c"/>
    <property type="match status" value="1"/>
</dbReference>
<evidence type="ECO:0000256" key="1">
    <source>
        <dbReference type="ARBA" id="ARBA00000085"/>
    </source>
</evidence>
<evidence type="ECO:0000256" key="12">
    <source>
        <dbReference type="SAM" id="Phobius"/>
    </source>
</evidence>
<keyword evidence="12" id="KW-0472">Membrane</keyword>
<dbReference type="PRINTS" id="PR00344">
    <property type="entry name" value="BCTRLSENSOR"/>
</dbReference>
<evidence type="ECO:0000259" key="14">
    <source>
        <dbReference type="PROSITE" id="PS50110"/>
    </source>
</evidence>
<dbReference type="AlphaFoldDB" id="A0A290QD65"/>
<keyword evidence="4" id="KW-0808">Transferase</keyword>
<keyword evidence="16" id="KW-1185">Reference proteome</keyword>
<keyword evidence="3 11" id="KW-0597">Phosphoprotein</keyword>
<protein>
    <recommendedName>
        <fullName evidence="10">Sensory/regulatory protein RpfC</fullName>
        <ecNumber evidence="2">2.7.13.3</ecNumber>
    </recommendedName>
</protein>
<dbReference type="InterPro" id="IPR036097">
    <property type="entry name" value="HisK_dim/P_sf"/>
</dbReference>
<evidence type="ECO:0000256" key="5">
    <source>
        <dbReference type="ARBA" id="ARBA00022741"/>
    </source>
</evidence>
<dbReference type="InterPro" id="IPR015943">
    <property type="entry name" value="WD40/YVTN_repeat-like_dom_sf"/>
</dbReference>
<dbReference type="Pfam" id="PF00072">
    <property type="entry name" value="Response_reg"/>
    <property type="match status" value="1"/>
</dbReference>
<dbReference type="InterPro" id="IPR011006">
    <property type="entry name" value="CheY-like_superfamily"/>
</dbReference>
<dbReference type="InterPro" id="IPR004358">
    <property type="entry name" value="Sig_transdc_His_kin-like_C"/>
</dbReference>
<dbReference type="EC" id="2.7.13.3" evidence="2"/>
<feature type="domain" description="Histidine kinase" evidence="13">
    <location>
        <begin position="821"/>
        <end position="1046"/>
    </location>
</feature>
<evidence type="ECO:0000313" key="16">
    <source>
        <dbReference type="Proteomes" id="UP000217265"/>
    </source>
</evidence>
<evidence type="ECO:0000256" key="3">
    <source>
        <dbReference type="ARBA" id="ARBA00022553"/>
    </source>
</evidence>
<name>A0A290QD65_9BACT</name>
<dbReference type="SUPFAM" id="SSF55874">
    <property type="entry name" value="ATPase domain of HSP90 chaperone/DNA topoisomerase II/histidine kinase"/>
    <property type="match status" value="1"/>
</dbReference>
<reference evidence="15 16" key="1">
    <citation type="submission" date="2017-09" db="EMBL/GenBank/DDBJ databases">
        <title>Complete genome sequence of Verrucomicrobial strain HZ-65, isolated from freshwater.</title>
        <authorList>
            <person name="Choi A."/>
        </authorList>
    </citation>
    <scope>NUCLEOTIDE SEQUENCE [LARGE SCALE GENOMIC DNA]</scope>
    <source>
        <strain evidence="15 16">HZ-65</strain>
    </source>
</reference>
<evidence type="ECO:0000256" key="8">
    <source>
        <dbReference type="ARBA" id="ARBA00023012"/>
    </source>
</evidence>
<keyword evidence="5" id="KW-0547">Nucleotide-binding</keyword>
<dbReference type="SMART" id="SM00448">
    <property type="entry name" value="REC"/>
    <property type="match status" value="1"/>
</dbReference>
<dbReference type="InterPro" id="IPR001789">
    <property type="entry name" value="Sig_transdc_resp-reg_receiver"/>
</dbReference>